<dbReference type="InterPro" id="IPR011042">
    <property type="entry name" value="6-blade_b-propeller_TolB-like"/>
</dbReference>
<name>A0A931C5S7_9ACTN</name>
<dbReference type="AlphaFoldDB" id="A0A931C5S7"/>
<dbReference type="Proteomes" id="UP000598146">
    <property type="component" value="Unassembled WGS sequence"/>
</dbReference>
<proteinExistence type="predicted"/>
<comment type="caution">
    <text evidence="1">The sequence shown here is derived from an EMBL/GenBank/DDBJ whole genome shotgun (WGS) entry which is preliminary data.</text>
</comment>
<evidence type="ECO:0000313" key="1">
    <source>
        <dbReference type="EMBL" id="MBG0563930.1"/>
    </source>
</evidence>
<keyword evidence="2" id="KW-1185">Reference proteome</keyword>
<sequence>MSVRVRLALLAVVVLMVLVGAGGYVLRVQQRQAAAVESATAAPAADLASVVAGRHLVFRNTVLGGGYGRLAVVPLAAPGGPRALTGVSCERVYAARRSAVCLSARRGLSNTYKAEVLGPDWTPTGNLPLTGLPSRVRMSRDAALSVTTTFVYGDSYAAPGQFSTRTVVTRVAENDSIDLEKFQLFVDGKRITAADRNFWGVTFADHDRFYATAATGGRTWLVQGSIAGRRMDSLRGDVECPSLSPDGTRIAFKKHGDLPAGQWRLAVHDLRTGAETVLAETRSVDDQAEWLDDGTVLYGLPRTSDAGAATSDIWAVPADGSGAPRVLVPDAWSPAVVR</sequence>
<evidence type="ECO:0008006" key="3">
    <source>
        <dbReference type="Google" id="ProtNLM"/>
    </source>
</evidence>
<dbReference type="EMBL" id="JADQTO010000009">
    <property type="protein sequence ID" value="MBG0563930.1"/>
    <property type="molecule type" value="Genomic_DNA"/>
</dbReference>
<evidence type="ECO:0000313" key="2">
    <source>
        <dbReference type="Proteomes" id="UP000598146"/>
    </source>
</evidence>
<dbReference type="Gene3D" id="2.120.10.30">
    <property type="entry name" value="TolB, C-terminal domain"/>
    <property type="match status" value="1"/>
</dbReference>
<dbReference type="SUPFAM" id="SSF82171">
    <property type="entry name" value="DPP6 N-terminal domain-like"/>
    <property type="match status" value="1"/>
</dbReference>
<accession>A0A931C5S7</accession>
<dbReference type="RefSeq" id="WP_196415701.1">
    <property type="nucleotide sequence ID" value="NZ_JADQTO010000009.1"/>
</dbReference>
<reference evidence="1" key="1">
    <citation type="submission" date="2020-11" db="EMBL/GenBank/DDBJ databases">
        <title>Isolation and identification of active actinomycetes.</title>
        <authorList>
            <person name="Sun X."/>
        </authorList>
    </citation>
    <scope>NUCLEOTIDE SEQUENCE</scope>
    <source>
        <strain evidence="1">NEAU-A11</strain>
    </source>
</reference>
<organism evidence="1 2">
    <name type="scientific">Actinoplanes aureus</name>
    <dbReference type="NCBI Taxonomy" id="2792083"/>
    <lineage>
        <taxon>Bacteria</taxon>
        <taxon>Bacillati</taxon>
        <taxon>Actinomycetota</taxon>
        <taxon>Actinomycetes</taxon>
        <taxon>Micromonosporales</taxon>
        <taxon>Micromonosporaceae</taxon>
        <taxon>Actinoplanes</taxon>
    </lineage>
</organism>
<protein>
    <recommendedName>
        <fullName evidence="3">WD40 repeat protein</fullName>
    </recommendedName>
</protein>
<gene>
    <name evidence="1" type="ORF">I4J89_21015</name>
</gene>